<proteinExistence type="predicted"/>
<comment type="caution">
    <text evidence="2">The sequence shown here is derived from an EMBL/GenBank/DDBJ whole genome shotgun (WGS) entry which is preliminary data.</text>
</comment>
<gene>
    <name evidence="2" type="ORF">JZ751_010134</name>
</gene>
<sequence>DHNETLLPRLDTTVTPLPLKDHTDTPLPHEDHNETLLPHSNTTDNRVYEEVMELNQQPDADAAVTTIDSSFSLQEQPPESLYYTSISFTNNSLHPSGTALTADST</sequence>
<feature type="region of interest" description="Disordered" evidence="1">
    <location>
        <begin position="1"/>
        <end position="42"/>
    </location>
</feature>
<name>A0A8T2N2X4_9TELE</name>
<reference evidence="2" key="1">
    <citation type="thesis" date="2021" institute="BYU ScholarsArchive" country="Provo, UT, USA">
        <title>Applications of and Algorithms for Genome Assembly and Genomic Analyses with an Emphasis on Marine Teleosts.</title>
        <authorList>
            <person name="Pickett B.D."/>
        </authorList>
    </citation>
    <scope>NUCLEOTIDE SEQUENCE</scope>
    <source>
        <strain evidence="2">HI-2016</strain>
    </source>
</reference>
<dbReference type="AlphaFoldDB" id="A0A8T2N2X4"/>
<organism evidence="2 3">
    <name type="scientific">Albula glossodonta</name>
    <name type="common">roundjaw bonefish</name>
    <dbReference type="NCBI Taxonomy" id="121402"/>
    <lineage>
        <taxon>Eukaryota</taxon>
        <taxon>Metazoa</taxon>
        <taxon>Chordata</taxon>
        <taxon>Craniata</taxon>
        <taxon>Vertebrata</taxon>
        <taxon>Euteleostomi</taxon>
        <taxon>Actinopterygii</taxon>
        <taxon>Neopterygii</taxon>
        <taxon>Teleostei</taxon>
        <taxon>Albuliformes</taxon>
        <taxon>Albulidae</taxon>
        <taxon>Albula</taxon>
    </lineage>
</organism>
<feature type="compositionally biased region" description="Basic and acidic residues" evidence="1">
    <location>
        <begin position="19"/>
        <end position="34"/>
    </location>
</feature>
<evidence type="ECO:0000313" key="2">
    <source>
        <dbReference type="EMBL" id="KAG9333790.1"/>
    </source>
</evidence>
<evidence type="ECO:0000313" key="3">
    <source>
        <dbReference type="Proteomes" id="UP000824540"/>
    </source>
</evidence>
<keyword evidence="3" id="KW-1185">Reference proteome</keyword>
<accession>A0A8T2N2X4</accession>
<dbReference type="Proteomes" id="UP000824540">
    <property type="component" value="Unassembled WGS sequence"/>
</dbReference>
<feature type="non-terminal residue" evidence="2">
    <location>
        <position position="105"/>
    </location>
</feature>
<dbReference type="EMBL" id="JAFBMS010000177">
    <property type="protein sequence ID" value="KAG9333790.1"/>
    <property type="molecule type" value="Genomic_DNA"/>
</dbReference>
<feature type="non-terminal residue" evidence="2">
    <location>
        <position position="1"/>
    </location>
</feature>
<protein>
    <submittedName>
        <fullName evidence="2">Uncharacterized protein</fullName>
    </submittedName>
</protein>
<evidence type="ECO:0000256" key="1">
    <source>
        <dbReference type="SAM" id="MobiDB-lite"/>
    </source>
</evidence>